<proteinExistence type="predicted"/>
<evidence type="ECO:0000313" key="1">
    <source>
        <dbReference type="EMBL" id="GFS18447.1"/>
    </source>
</evidence>
<accession>A0AAV4JBU5</accession>
<organism evidence="1 2">
    <name type="scientific">Elysia marginata</name>
    <dbReference type="NCBI Taxonomy" id="1093978"/>
    <lineage>
        <taxon>Eukaryota</taxon>
        <taxon>Metazoa</taxon>
        <taxon>Spiralia</taxon>
        <taxon>Lophotrochozoa</taxon>
        <taxon>Mollusca</taxon>
        <taxon>Gastropoda</taxon>
        <taxon>Heterobranchia</taxon>
        <taxon>Euthyneura</taxon>
        <taxon>Panpulmonata</taxon>
        <taxon>Sacoglossa</taxon>
        <taxon>Placobranchoidea</taxon>
        <taxon>Plakobranchidae</taxon>
        <taxon>Elysia</taxon>
    </lineage>
</organism>
<gene>
    <name evidence="1" type="ORF">ElyMa_005006600</name>
</gene>
<keyword evidence="2" id="KW-1185">Reference proteome</keyword>
<sequence>EIQVLFHRYHLYELDYNDYEMVATTGEETVLLDRRMYVEDYMDLLENTTLLTVRPIRLSSDPVRLKDFHRNQSLSYLSSHVNEVIFSHYSFKMVSIGMVIDKSDIDDDANGHSVAVKELRLPRGKVITDTYMGLENAVWEEIEFKFLSSGMRDLDPEKYEMVVTTGEETIILDKRALIEDFMELLQNATSVTVRPITTQT</sequence>
<dbReference type="AlphaFoldDB" id="A0AAV4JBU5"/>
<evidence type="ECO:0000313" key="2">
    <source>
        <dbReference type="Proteomes" id="UP000762676"/>
    </source>
</evidence>
<dbReference type="EMBL" id="BMAT01010013">
    <property type="protein sequence ID" value="GFS18447.1"/>
    <property type="molecule type" value="Genomic_DNA"/>
</dbReference>
<reference evidence="1 2" key="1">
    <citation type="journal article" date="2021" name="Elife">
        <title>Chloroplast acquisition without the gene transfer in kleptoplastic sea slugs, Plakobranchus ocellatus.</title>
        <authorList>
            <person name="Maeda T."/>
            <person name="Takahashi S."/>
            <person name="Yoshida T."/>
            <person name="Shimamura S."/>
            <person name="Takaki Y."/>
            <person name="Nagai Y."/>
            <person name="Toyoda A."/>
            <person name="Suzuki Y."/>
            <person name="Arimoto A."/>
            <person name="Ishii H."/>
            <person name="Satoh N."/>
            <person name="Nishiyama T."/>
            <person name="Hasebe M."/>
            <person name="Maruyama T."/>
            <person name="Minagawa J."/>
            <person name="Obokata J."/>
            <person name="Shigenobu S."/>
        </authorList>
    </citation>
    <scope>NUCLEOTIDE SEQUENCE [LARGE SCALE GENOMIC DNA]</scope>
</reference>
<protein>
    <submittedName>
        <fullName evidence="1">Uncharacterized protein</fullName>
    </submittedName>
</protein>
<feature type="non-terminal residue" evidence="1">
    <location>
        <position position="1"/>
    </location>
</feature>
<dbReference type="Proteomes" id="UP000762676">
    <property type="component" value="Unassembled WGS sequence"/>
</dbReference>
<comment type="caution">
    <text evidence="1">The sequence shown here is derived from an EMBL/GenBank/DDBJ whole genome shotgun (WGS) entry which is preliminary data.</text>
</comment>
<name>A0AAV4JBU5_9GAST</name>